<evidence type="ECO:0000256" key="2">
    <source>
        <dbReference type="ARBA" id="ARBA00023315"/>
    </source>
</evidence>
<gene>
    <name evidence="4" type="ORF">SAMN04489747_3428</name>
</gene>
<dbReference type="InterPro" id="IPR016181">
    <property type="entry name" value="Acyl_CoA_acyltransferase"/>
</dbReference>
<organism evidence="4 5">
    <name type="scientific">Auraticoccus monumenti</name>
    <dbReference type="NCBI Taxonomy" id="675864"/>
    <lineage>
        <taxon>Bacteria</taxon>
        <taxon>Bacillati</taxon>
        <taxon>Actinomycetota</taxon>
        <taxon>Actinomycetes</taxon>
        <taxon>Propionibacteriales</taxon>
        <taxon>Propionibacteriaceae</taxon>
        <taxon>Auraticoccus</taxon>
    </lineage>
</organism>
<proteinExistence type="predicted"/>
<dbReference type="GO" id="GO:0016747">
    <property type="term" value="F:acyltransferase activity, transferring groups other than amino-acyl groups"/>
    <property type="evidence" value="ECO:0007669"/>
    <property type="project" value="InterPro"/>
</dbReference>
<keyword evidence="1" id="KW-0808">Transferase</keyword>
<dbReference type="AlphaFoldDB" id="A0A1G7CZB2"/>
<keyword evidence="4" id="KW-0687">Ribonucleoprotein</keyword>
<keyword evidence="4" id="KW-0689">Ribosomal protein</keyword>
<dbReference type="Pfam" id="PF00583">
    <property type="entry name" value="Acetyltransf_1"/>
    <property type="match status" value="1"/>
</dbReference>
<evidence type="ECO:0000313" key="5">
    <source>
        <dbReference type="Proteomes" id="UP000198546"/>
    </source>
</evidence>
<reference evidence="4 5" key="1">
    <citation type="submission" date="2016-10" db="EMBL/GenBank/DDBJ databases">
        <authorList>
            <person name="de Groot N.N."/>
        </authorList>
    </citation>
    <scope>NUCLEOTIDE SEQUENCE [LARGE SCALE GENOMIC DNA]</scope>
    <source>
        <strain evidence="4 5">MON 2.2</strain>
    </source>
</reference>
<dbReference type="RefSeq" id="WP_157677191.1">
    <property type="nucleotide sequence ID" value="NZ_LT629688.1"/>
</dbReference>
<sequence>MDAVRGAVLVRAAEPGDAVAVAEVQTLGWQQGYAGLLPQDYLDGLSLAAAEERWRTQLVRADRTTDELVAVVDGRVCGIAVVGPSADPDAPDDRSRGELFALYVRAEHWGRGLGHALHQQALHRLRDRGFTRATLWVLRGNERACAFYRRHGWVGDRLVKTDDRGPVVLQELRMAQDLSPARRP</sequence>
<dbReference type="GO" id="GO:0005840">
    <property type="term" value="C:ribosome"/>
    <property type="evidence" value="ECO:0007669"/>
    <property type="project" value="UniProtKB-KW"/>
</dbReference>
<dbReference type="InterPro" id="IPR000182">
    <property type="entry name" value="GNAT_dom"/>
</dbReference>
<name>A0A1G7CZB2_9ACTN</name>
<dbReference type="Gene3D" id="3.40.630.30">
    <property type="match status" value="1"/>
</dbReference>
<feature type="domain" description="N-acetyltransferase" evidence="3">
    <location>
        <begin position="8"/>
        <end position="179"/>
    </location>
</feature>
<accession>A0A1G7CZB2</accession>
<protein>
    <submittedName>
        <fullName evidence="4">Ribosomal protein S18 acetylase RimI</fullName>
    </submittedName>
</protein>
<evidence type="ECO:0000259" key="3">
    <source>
        <dbReference type="PROSITE" id="PS51186"/>
    </source>
</evidence>
<dbReference type="PANTHER" id="PTHR43877">
    <property type="entry name" value="AMINOALKYLPHOSPHONATE N-ACETYLTRANSFERASE-RELATED-RELATED"/>
    <property type="match status" value="1"/>
</dbReference>
<keyword evidence="5" id="KW-1185">Reference proteome</keyword>
<dbReference type="PROSITE" id="PS51186">
    <property type="entry name" value="GNAT"/>
    <property type="match status" value="1"/>
</dbReference>
<evidence type="ECO:0000256" key="1">
    <source>
        <dbReference type="ARBA" id="ARBA00022679"/>
    </source>
</evidence>
<dbReference type="SUPFAM" id="SSF55729">
    <property type="entry name" value="Acyl-CoA N-acyltransferases (Nat)"/>
    <property type="match status" value="1"/>
</dbReference>
<dbReference type="EMBL" id="LT629688">
    <property type="protein sequence ID" value="SDE44573.1"/>
    <property type="molecule type" value="Genomic_DNA"/>
</dbReference>
<evidence type="ECO:0000313" key="4">
    <source>
        <dbReference type="EMBL" id="SDE44573.1"/>
    </source>
</evidence>
<dbReference type="OrthoDB" id="5243635at2"/>
<dbReference type="CDD" id="cd04301">
    <property type="entry name" value="NAT_SF"/>
    <property type="match status" value="1"/>
</dbReference>
<dbReference type="STRING" id="675864.SAMN04489747_3428"/>
<keyword evidence="2" id="KW-0012">Acyltransferase</keyword>
<dbReference type="InterPro" id="IPR050832">
    <property type="entry name" value="Bact_Acetyltransf"/>
</dbReference>
<dbReference type="Proteomes" id="UP000198546">
    <property type="component" value="Chromosome i"/>
</dbReference>